<accession>A0AAV3QYW9</accession>
<sequence length="106" mass="12556">MLKRDMEGVLQYSTQGDLHDSFSHFQLKAFECAYRMSLKWRESEVSRARLKSEKTSLERRLVEVLRERDETRAYARDLEGKYEDLQSVRHGIIKSNLTSPFGMRLI</sequence>
<evidence type="ECO:0000313" key="1">
    <source>
        <dbReference type="EMBL" id="GAA0168506.1"/>
    </source>
</evidence>
<evidence type="ECO:0000313" key="2">
    <source>
        <dbReference type="Proteomes" id="UP001454036"/>
    </source>
</evidence>
<dbReference type="AlphaFoldDB" id="A0AAV3QYW9"/>
<proteinExistence type="predicted"/>
<gene>
    <name evidence="1" type="ORF">LIER_23210</name>
</gene>
<comment type="caution">
    <text evidence="1">The sequence shown here is derived from an EMBL/GenBank/DDBJ whole genome shotgun (WGS) entry which is preliminary data.</text>
</comment>
<dbReference type="EMBL" id="BAABME010006495">
    <property type="protein sequence ID" value="GAA0168506.1"/>
    <property type="molecule type" value="Genomic_DNA"/>
</dbReference>
<dbReference type="Proteomes" id="UP001454036">
    <property type="component" value="Unassembled WGS sequence"/>
</dbReference>
<reference evidence="1 2" key="1">
    <citation type="submission" date="2024-01" db="EMBL/GenBank/DDBJ databases">
        <title>The complete chloroplast genome sequence of Lithospermum erythrorhizon: insights into the phylogenetic relationship among Boraginaceae species and the maternal lineages of purple gromwells.</title>
        <authorList>
            <person name="Okada T."/>
            <person name="Watanabe K."/>
        </authorList>
    </citation>
    <scope>NUCLEOTIDE SEQUENCE [LARGE SCALE GENOMIC DNA]</scope>
</reference>
<organism evidence="1 2">
    <name type="scientific">Lithospermum erythrorhizon</name>
    <name type="common">Purple gromwell</name>
    <name type="synonym">Lithospermum officinale var. erythrorhizon</name>
    <dbReference type="NCBI Taxonomy" id="34254"/>
    <lineage>
        <taxon>Eukaryota</taxon>
        <taxon>Viridiplantae</taxon>
        <taxon>Streptophyta</taxon>
        <taxon>Embryophyta</taxon>
        <taxon>Tracheophyta</taxon>
        <taxon>Spermatophyta</taxon>
        <taxon>Magnoliopsida</taxon>
        <taxon>eudicotyledons</taxon>
        <taxon>Gunneridae</taxon>
        <taxon>Pentapetalae</taxon>
        <taxon>asterids</taxon>
        <taxon>lamiids</taxon>
        <taxon>Boraginales</taxon>
        <taxon>Boraginaceae</taxon>
        <taxon>Boraginoideae</taxon>
        <taxon>Lithospermeae</taxon>
        <taxon>Lithospermum</taxon>
    </lineage>
</organism>
<name>A0AAV3QYW9_LITER</name>
<keyword evidence="2" id="KW-1185">Reference proteome</keyword>
<protein>
    <submittedName>
        <fullName evidence="1">Uncharacterized protein</fullName>
    </submittedName>
</protein>